<comment type="caution">
    <text evidence="1">The sequence shown here is derived from an EMBL/GenBank/DDBJ whole genome shotgun (WGS) entry which is preliminary data.</text>
</comment>
<organism evidence="1 2">
    <name type="scientific">Rossellomorea marisflavi</name>
    <dbReference type="NCBI Taxonomy" id="189381"/>
    <lineage>
        <taxon>Bacteria</taxon>
        <taxon>Bacillati</taxon>
        <taxon>Bacillota</taxon>
        <taxon>Bacilli</taxon>
        <taxon>Bacillales</taxon>
        <taxon>Bacillaceae</taxon>
        <taxon>Rossellomorea</taxon>
    </lineage>
</organism>
<name>A0A161S114_9BACI</name>
<reference evidence="2" key="1">
    <citation type="submission" date="2016-01" db="EMBL/GenBank/DDBJ databases">
        <title>Whole genome sequencing of Bhargavaea cecembensis T14.</title>
        <authorList>
            <person name="Hong K.W."/>
        </authorList>
    </citation>
    <scope>NUCLEOTIDE SEQUENCE [LARGE SCALE GENOMIC DNA]</scope>
    <source>
        <strain evidence="2">M19</strain>
    </source>
</reference>
<gene>
    <name evidence="1" type="ORF">AV649_11675</name>
</gene>
<evidence type="ECO:0000313" key="2">
    <source>
        <dbReference type="Proteomes" id="UP000076510"/>
    </source>
</evidence>
<protein>
    <recommendedName>
        <fullName evidence="3">Nucleoside 2-deoxyribosyltransferase</fullName>
    </recommendedName>
</protein>
<proteinExistence type="predicted"/>
<dbReference type="Gene3D" id="3.40.50.450">
    <property type="match status" value="1"/>
</dbReference>
<sequence length="242" mass="27480">MFSDRPVEVQSDSHSVVTLKEILNAFPRNVSERIDRTLLNLVTTSNHPGDKIKVSMEIITLIFTKTGKIDEMEFLLSQLVSDKLVQGSPYVNGEITVSVKGWNRVAELQSQLNRKESDQAFIAMWFDPSMNSAADAIMRAINEAGYKAIRIDKKEHNNKIDDEIIAEIKKSKFVVADFTGHRGGVYFEAGFGMGLGKPVIWICREDSLGDLHFDTRQYSHIVWKNENELYTDLLNRIRATID</sequence>
<dbReference type="AlphaFoldDB" id="A0A161S114"/>
<accession>A0A161S114</accession>
<dbReference type="EMBL" id="LQQY01000002">
    <property type="protein sequence ID" value="KZE53458.1"/>
    <property type="molecule type" value="Genomic_DNA"/>
</dbReference>
<dbReference type="Proteomes" id="UP000076510">
    <property type="component" value="Unassembled WGS sequence"/>
</dbReference>
<evidence type="ECO:0000313" key="1">
    <source>
        <dbReference type="EMBL" id="KZE53458.1"/>
    </source>
</evidence>
<dbReference type="SUPFAM" id="SSF52309">
    <property type="entry name" value="N-(deoxy)ribosyltransferase-like"/>
    <property type="match status" value="1"/>
</dbReference>
<evidence type="ECO:0008006" key="3">
    <source>
        <dbReference type="Google" id="ProtNLM"/>
    </source>
</evidence>